<dbReference type="AlphaFoldDB" id="A0A8B6X2B2"/>
<feature type="domain" description="Ketoreductase" evidence="4">
    <location>
        <begin position="7"/>
        <end position="189"/>
    </location>
</feature>
<dbReference type="RefSeq" id="WP_028310567.1">
    <property type="nucleotide sequence ID" value="NZ_AXWS01000007.1"/>
</dbReference>
<dbReference type="InterPro" id="IPR020904">
    <property type="entry name" value="Sc_DH/Rdtase_CS"/>
</dbReference>
<dbReference type="GO" id="GO:0016491">
    <property type="term" value="F:oxidoreductase activity"/>
    <property type="evidence" value="ECO:0007669"/>
    <property type="project" value="UniProtKB-KW"/>
</dbReference>
<accession>A0A8B6X2B2</accession>
<keyword evidence="2" id="KW-0560">Oxidoreductase</keyword>
<dbReference type="InterPro" id="IPR002347">
    <property type="entry name" value="SDR_fam"/>
</dbReference>
<dbReference type="Gene3D" id="3.40.50.720">
    <property type="entry name" value="NAD(P)-binding Rossmann-like Domain"/>
    <property type="match status" value="1"/>
</dbReference>
<dbReference type="PANTHER" id="PTHR43669:SF12">
    <property type="entry name" value="BLR5618 PROTEIN"/>
    <property type="match status" value="1"/>
</dbReference>
<dbReference type="InterPro" id="IPR036291">
    <property type="entry name" value="NAD(P)-bd_dom_sf"/>
</dbReference>
<dbReference type="Pfam" id="PF00106">
    <property type="entry name" value="adh_short"/>
    <property type="match status" value="1"/>
</dbReference>
<dbReference type="EC" id="1.-.-.-" evidence="6"/>
<dbReference type="SMART" id="SM00822">
    <property type="entry name" value="PKS_KR"/>
    <property type="match status" value="1"/>
</dbReference>
<dbReference type="OrthoDB" id="9810734at2"/>
<name>A0A8B6X2B2_9BURK</name>
<dbReference type="SUPFAM" id="SSF51735">
    <property type="entry name" value="NAD(P)-binding Rossmann-fold domains"/>
    <property type="match status" value="1"/>
</dbReference>
<sequence>MTSPDPRTILITGASRGIGRAVAEGFLVDGWRVVLAARDQAALDAFAAEAAARGQLALPVACDVADEASVDALFERVRAECGRLDVLFNNAGVSAFASTPDELSVADWKRVVDINLTGSFLCTRAAFALMKAQSPQGGRIINNGSISAHAPRPRSVAYTATKHAITGLTKSTSLDGRPFSICAGQIDIGNAATEMAQAMARGIVQANGQVMVEPLLDVKHVVDAVRYMAGLPLGANVQNMTVLASSMPFVGRG</sequence>
<evidence type="ECO:0000313" key="6">
    <source>
        <dbReference type="RefSeq" id="WP_028310567.1"/>
    </source>
</evidence>
<evidence type="ECO:0000313" key="5">
    <source>
        <dbReference type="Proteomes" id="UP000675920"/>
    </source>
</evidence>
<evidence type="ECO:0000256" key="1">
    <source>
        <dbReference type="ARBA" id="ARBA00006484"/>
    </source>
</evidence>
<dbReference type="Proteomes" id="UP000675920">
    <property type="component" value="Unplaced"/>
</dbReference>
<protein>
    <submittedName>
        <fullName evidence="6">SDR family oxidoreductase</fullName>
        <ecNumber evidence="6">1.-.-.-</ecNumber>
    </submittedName>
</protein>
<evidence type="ECO:0000256" key="3">
    <source>
        <dbReference type="RuleBase" id="RU000363"/>
    </source>
</evidence>
<dbReference type="PANTHER" id="PTHR43669">
    <property type="entry name" value="5-KETO-D-GLUCONATE 5-REDUCTASE"/>
    <property type="match status" value="1"/>
</dbReference>
<reference evidence="6" key="3">
    <citation type="journal article" date="2008" name="Cell. Mol. Life Sci.">
        <title>Medium- and short-chain dehydrogenase/reductase gene and protein families : Structure-function relationships in short-chain alcohol dehydrogenases.</title>
        <authorList>
            <person name="Ladenstein R."/>
            <person name="Winberg J.O."/>
            <person name="Benach J."/>
        </authorList>
    </citation>
    <scope>NUCLEOTIDE SEQUENCE</scope>
</reference>
<reference evidence="6" key="1">
    <citation type="journal article" date="2003" name="Chem. Biol. Interact.">
        <title>Short-chain dehydrogenases/reductases (SDR): the 2002 update.</title>
        <authorList>
            <person name="Oppermann U."/>
            <person name="Filling C."/>
            <person name="Hult M."/>
            <person name="Shafqat N."/>
            <person name="Wu X."/>
            <person name="Lindh M."/>
            <person name="Shafqat J."/>
            <person name="Nordling E."/>
            <person name="Kallberg Y."/>
            <person name="Persson B."/>
            <person name="Jornvall H."/>
        </authorList>
    </citation>
    <scope>NUCLEOTIDE SEQUENCE</scope>
</reference>
<dbReference type="PRINTS" id="PR00081">
    <property type="entry name" value="GDHRDH"/>
</dbReference>
<dbReference type="CDD" id="cd05233">
    <property type="entry name" value="SDR_c"/>
    <property type="match status" value="1"/>
</dbReference>
<dbReference type="PRINTS" id="PR00080">
    <property type="entry name" value="SDRFAMILY"/>
</dbReference>
<dbReference type="PROSITE" id="PS00061">
    <property type="entry name" value="ADH_SHORT"/>
    <property type="match status" value="1"/>
</dbReference>
<organism evidence="5 6">
    <name type="scientific">Derxia gummosa DSM 723</name>
    <dbReference type="NCBI Taxonomy" id="1121388"/>
    <lineage>
        <taxon>Bacteria</taxon>
        <taxon>Pseudomonadati</taxon>
        <taxon>Pseudomonadota</taxon>
        <taxon>Betaproteobacteria</taxon>
        <taxon>Burkholderiales</taxon>
        <taxon>Alcaligenaceae</taxon>
        <taxon>Derxia</taxon>
    </lineage>
</organism>
<comment type="similarity">
    <text evidence="1 3">Belongs to the short-chain dehydrogenases/reductases (SDR) family.</text>
</comment>
<keyword evidence="5" id="KW-1185">Reference proteome</keyword>
<reference evidence="6" key="2">
    <citation type="journal article" date="2008" name="Cell. Mol. Life Sci.">
        <title>Medium- and short-chain dehydrogenase/reductase gene and protein families : the SDR superfamily: functional and structural diversity within a family of metabolic and regulatory enzymes.</title>
        <authorList>
            <person name="Kavanagh K.L."/>
            <person name="Jornvall H."/>
            <person name="Persson B."/>
            <person name="Oppermann U."/>
        </authorList>
    </citation>
    <scope>NUCLEOTIDE SEQUENCE</scope>
</reference>
<reference evidence="6" key="5">
    <citation type="journal article" date="2010" name="FEBS J.">
        <title>Classification of the short-chain dehydrogenase/reductase superfamily using hidden Markov models.</title>
        <authorList>
            <person name="Kallberg Y."/>
            <person name="Oppermann U."/>
            <person name="Persson B."/>
        </authorList>
    </citation>
    <scope>NUCLEOTIDE SEQUENCE</scope>
</reference>
<reference evidence="6" key="6">
    <citation type="submission" date="2025-08" db="UniProtKB">
        <authorList>
            <consortium name="RefSeq"/>
        </authorList>
    </citation>
    <scope>IDENTIFICATION</scope>
</reference>
<evidence type="ECO:0000256" key="2">
    <source>
        <dbReference type="ARBA" id="ARBA00023002"/>
    </source>
</evidence>
<dbReference type="InterPro" id="IPR057326">
    <property type="entry name" value="KR_dom"/>
</dbReference>
<dbReference type="FunFam" id="3.40.50.720:FF:000084">
    <property type="entry name" value="Short-chain dehydrogenase reductase"/>
    <property type="match status" value="1"/>
</dbReference>
<proteinExistence type="inferred from homology"/>
<reference evidence="6" key="4">
    <citation type="journal article" date="2009" name="Chem. Biol. Interact.">
        <title>The SDR (short-chain dehydrogenase/reductase and related enzymes) nomenclature initiative.</title>
        <authorList>
            <person name="Persson B."/>
            <person name="Kallberg Y."/>
            <person name="Bray J.E."/>
            <person name="Bruford E."/>
            <person name="Dellaporta S.L."/>
            <person name="Favia A.D."/>
            <person name="Duarte R.G."/>
            <person name="Jornvall H."/>
            <person name="Kavanagh K.L."/>
            <person name="Kedishvili N."/>
            <person name="Kisiela M."/>
            <person name="Maser E."/>
            <person name="Mindnich R."/>
            <person name="Orchard S."/>
            <person name="Penning T.M."/>
            <person name="Thornton J.M."/>
            <person name="Adamski J."/>
            <person name="Oppermann U."/>
        </authorList>
    </citation>
    <scope>NUCLEOTIDE SEQUENCE</scope>
</reference>
<evidence type="ECO:0000259" key="4">
    <source>
        <dbReference type="SMART" id="SM00822"/>
    </source>
</evidence>